<protein>
    <submittedName>
        <fullName evidence="1">Uncharacterized protein</fullName>
    </submittedName>
</protein>
<proteinExistence type="predicted"/>
<evidence type="ECO:0000313" key="1">
    <source>
        <dbReference type="EMBL" id="KGN43370.1"/>
    </source>
</evidence>
<dbReference type="Gramene" id="KGN43370">
    <property type="protein sequence ID" value="KGN43370"/>
    <property type="gene ID" value="Csa_7G027860"/>
</dbReference>
<keyword evidence="2" id="KW-1185">Reference proteome</keyword>
<organism evidence="1 2">
    <name type="scientific">Cucumis sativus</name>
    <name type="common">Cucumber</name>
    <dbReference type="NCBI Taxonomy" id="3659"/>
    <lineage>
        <taxon>Eukaryota</taxon>
        <taxon>Viridiplantae</taxon>
        <taxon>Streptophyta</taxon>
        <taxon>Embryophyta</taxon>
        <taxon>Tracheophyta</taxon>
        <taxon>Spermatophyta</taxon>
        <taxon>Magnoliopsida</taxon>
        <taxon>eudicotyledons</taxon>
        <taxon>Gunneridae</taxon>
        <taxon>Pentapetalae</taxon>
        <taxon>rosids</taxon>
        <taxon>fabids</taxon>
        <taxon>Cucurbitales</taxon>
        <taxon>Cucurbitaceae</taxon>
        <taxon>Benincaseae</taxon>
        <taxon>Cucumis</taxon>
    </lineage>
</organism>
<reference evidence="1 2" key="1">
    <citation type="journal article" date="2009" name="Nat. Genet.">
        <title>The genome of the cucumber, Cucumis sativus L.</title>
        <authorList>
            <person name="Huang S."/>
            <person name="Li R."/>
            <person name="Zhang Z."/>
            <person name="Li L."/>
            <person name="Gu X."/>
            <person name="Fan W."/>
            <person name="Lucas W.J."/>
            <person name="Wang X."/>
            <person name="Xie B."/>
            <person name="Ni P."/>
            <person name="Ren Y."/>
            <person name="Zhu H."/>
            <person name="Li J."/>
            <person name="Lin K."/>
            <person name="Jin W."/>
            <person name="Fei Z."/>
            <person name="Li G."/>
            <person name="Staub J."/>
            <person name="Kilian A."/>
            <person name="van der Vossen E.A."/>
            <person name="Wu Y."/>
            <person name="Guo J."/>
            <person name="He J."/>
            <person name="Jia Z."/>
            <person name="Ren Y."/>
            <person name="Tian G."/>
            <person name="Lu Y."/>
            <person name="Ruan J."/>
            <person name="Qian W."/>
            <person name="Wang M."/>
            <person name="Huang Q."/>
            <person name="Li B."/>
            <person name="Xuan Z."/>
            <person name="Cao J."/>
            <person name="Asan"/>
            <person name="Wu Z."/>
            <person name="Zhang J."/>
            <person name="Cai Q."/>
            <person name="Bai Y."/>
            <person name="Zhao B."/>
            <person name="Han Y."/>
            <person name="Li Y."/>
            <person name="Li X."/>
            <person name="Wang S."/>
            <person name="Shi Q."/>
            <person name="Liu S."/>
            <person name="Cho W.K."/>
            <person name="Kim J.Y."/>
            <person name="Xu Y."/>
            <person name="Heller-Uszynska K."/>
            <person name="Miao H."/>
            <person name="Cheng Z."/>
            <person name="Zhang S."/>
            <person name="Wu J."/>
            <person name="Yang Y."/>
            <person name="Kang H."/>
            <person name="Li M."/>
            <person name="Liang H."/>
            <person name="Ren X."/>
            <person name="Shi Z."/>
            <person name="Wen M."/>
            <person name="Jian M."/>
            <person name="Yang H."/>
            <person name="Zhang G."/>
            <person name="Yang Z."/>
            <person name="Chen R."/>
            <person name="Liu S."/>
            <person name="Li J."/>
            <person name="Ma L."/>
            <person name="Liu H."/>
            <person name="Zhou Y."/>
            <person name="Zhao J."/>
            <person name="Fang X."/>
            <person name="Li G."/>
            <person name="Fang L."/>
            <person name="Li Y."/>
            <person name="Liu D."/>
            <person name="Zheng H."/>
            <person name="Zhang Y."/>
            <person name="Qin N."/>
            <person name="Li Z."/>
            <person name="Yang G."/>
            <person name="Yang S."/>
            <person name="Bolund L."/>
            <person name="Kristiansen K."/>
            <person name="Zheng H."/>
            <person name="Li S."/>
            <person name="Zhang X."/>
            <person name="Yang H."/>
            <person name="Wang J."/>
            <person name="Sun R."/>
            <person name="Zhang B."/>
            <person name="Jiang S."/>
            <person name="Wang J."/>
            <person name="Du Y."/>
            <person name="Li S."/>
        </authorList>
    </citation>
    <scope>NUCLEOTIDE SEQUENCE [LARGE SCALE GENOMIC DNA]</scope>
    <source>
        <strain evidence="2">cv. 9930</strain>
    </source>
</reference>
<reference evidence="1 2" key="2">
    <citation type="journal article" date="2009" name="PLoS ONE">
        <title>An integrated genetic and cytogenetic map of the cucumber genome.</title>
        <authorList>
            <person name="Ren Y."/>
            <person name="Zhang Z."/>
            <person name="Liu J."/>
            <person name="Staub J.E."/>
            <person name="Han Y."/>
            <person name="Cheng Z."/>
            <person name="Li X."/>
            <person name="Lu J."/>
            <person name="Miao H."/>
            <person name="Kang H."/>
            <person name="Xie B."/>
            <person name="Gu X."/>
            <person name="Wang X."/>
            <person name="Du Y."/>
            <person name="Jin W."/>
            <person name="Huang S."/>
        </authorList>
    </citation>
    <scope>NUCLEOTIDE SEQUENCE [LARGE SCALE GENOMIC DNA]</scope>
    <source>
        <strain evidence="2">cv. 9930</strain>
    </source>
</reference>
<dbReference type="AlphaFoldDB" id="A0A0A0K0Z8"/>
<name>A0A0A0K0Z8_CUCSA</name>
<evidence type="ECO:0000313" key="2">
    <source>
        <dbReference type="Proteomes" id="UP000029981"/>
    </source>
</evidence>
<sequence>MKFWRERWSSLAFPLKKPEKTQKLPLDMSFNFYSPHSFAQFLKLLGSRNSNALLGSVTDSLVCAEKS</sequence>
<dbReference type="EMBL" id="CM002928">
    <property type="protein sequence ID" value="KGN43370.1"/>
    <property type="molecule type" value="Genomic_DNA"/>
</dbReference>
<accession>A0A0A0K0Z8</accession>
<reference evidence="1 2" key="4">
    <citation type="journal article" date="2011" name="BMC Genomics">
        <title>RNA-Seq improves annotation of protein-coding genes in the cucumber genome.</title>
        <authorList>
            <person name="Li Z."/>
            <person name="Zhang Z."/>
            <person name="Yan P."/>
            <person name="Huang S."/>
            <person name="Fei Z."/>
            <person name="Lin K."/>
        </authorList>
    </citation>
    <scope>NUCLEOTIDE SEQUENCE [LARGE SCALE GENOMIC DNA]</scope>
    <source>
        <strain evidence="2">cv. 9930</strain>
    </source>
</reference>
<dbReference type="Proteomes" id="UP000029981">
    <property type="component" value="Chromosome 7"/>
</dbReference>
<reference evidence="1 2" key="3">
    <citation type="journal article" date="2010" name="BMC Genomics">
        <title>Transcriptome sequencing and comparative analysis of cucumber flowers with different sex types.</title>
        <authorList>
            <person name="Guo S."/>
            <person name="Zheng Y."/>
            <person name="Joung J.G."/>
            <person name="Liu S."/>
            <person name="Zhang Z."/>
            <person name="Crasta O.R."/>
            <person name="Sobral B.W."/>
            <person name="Xu Y."/>
            <person name="Huang S."/>
            <person name="Fei Z."/>
        </authorList>
    </citation>
    <scope>NUCLEOTIDE SEQUENCE [LARGE SCALE GENOMIC DNA]</scope>
    <source>
        <strain evidence="2">cv. 9930</strain>
    </source>
</reference>
<gene>
    <name evidence="1" type="ORF">Csa_7G027860</name>
</gene>